<dbReference type="Proteomes" id="UP001627284">
    <property type="component" value="Unassembled WGS sequence"/>
</dbReference>
<evidence type="ECO:0000313" key="2">
    <source>
        <dbReference type="Proteomes" id="UP001627284"/>
    </source>
</evidence>
<dbReference type="AlphaFoldDB" id="A0ABD2UWU5"/>
<evidence type="ECO:0008006" key="3">
    <source>
        <dbReference type="Google" id="ProtNLM"/>
    </source>
</evidence>
<proteinExistence type="predicted"/>
<gene>
    <name evidence="1" type="ORF">AABB24_008520</name>
</gene>
<accession>A0ABD2UWU5</accession>
<comment type="caution">
    <text evidence="1">The sequence shown here is derived from an EMBL/GenBank/DDBJ whole genome shotgun (WGS) entry which is preliminary data.</text>
</comment>
<evidence type="ECO:0000313" key="1">
    <source>
        <dbReference type="EMBL" id="KAL3372018.1"/>
    </source>
</evidence>
<organism evidence="1 2">
    <name type="scientific">Solanum stoloniferum</name>
    <dbReference type="NCBI Taxonomy" id="62892"/>
    <lineage>
        <taxon>Eukaryota</taxon>
        <taxon>Viridiplantae</taxon>
        <taxon>Streptophyta</taxon>
        <taxon>Embryophyta</taxon>
        <taxon>Tracheophyta</taxon>
        <taxon>Spermatophyta</taxon>
        <taxon>Magnoliopsida</taxon>
        <taxon>eudicotyledons</taxon>
        <taxon>Gunneridae</taxon>
        <taxon>Pentapetalae</taxon>
        <taxon>asterids</taxon>
        <taxon>lamiids</taxon>
        <taxon>Solanales</taxon>
        <taxon>Solanaceae</taxon>
        <taxon>Solanoideae</taxon>
        <taxon>Solaneae</taxon>
        <taxon>Solanum</taxon>
    </lineage>
</organism>
<name>A0ABD2UWU5_9SOLN</name>
<keyword evidence="2" id="KW-1185">Reference proteome</keyword>
<dbReference type="EMBL" id="JBJKTR010000004">
    <property type="protein sequence ID" value="KAL3372018.1"/>
    <property type="molecule type" value="Genomic_DNA"/>
</dbReference>
<protein>
    <recommendedName>
        <fullName evidence="3">Retrotransposon gag domain-containing protein</fullName>
    </recommendedName>
</protein>
<sequence length="519" mass="59366">MEDQRLKALINESIKEAKESFSKDIADIRHMLQEVTGKFIPTGPHIRDPTMEVARRPHHGKDTLEAPTLRHRPAPVELGQFRGENPEAWIFQAERYFDFYGIAKMHKLTLASFYLNGEALEWYQWLFCNKQLAGWDHFVDKLLIRFRSRTSDKQREFLPIPRNKNHRTVEYSQAISPSLVNIETLGPMLDSKYDLKNNPNGYACKVFAEMPDKKIDMEVEHSVITDSTNLASHMFDENFQTVSAFKGEYGELIMFDNNCLALPCLPSIFSRTQLMGRSIFDYFKEFGHANLPLSLYRFPPDHFGFSFPFDPGSSLLPVILGTANNYSLMVVDDFKELIAINDTKNMDTPLVSQNKEANSRNCVAWVIDMSLHRDTTSFLIPLANKEYIVTKGYIAPKGHTKLLMSVISHIYNVEIMFFESLYLLKAEGWSRPVIIWSNVLLIGKVVRELPTPASNLLLLVCIASLIAPMRILTMISNWYYLNLEDKVLIGAEGIVMNGPRPVLTKQPKAELKGYVWDPG</sequence>
<reference evidence="1 2" key="1">
    <citation type="submission" date="2024-05" db="EMBL/GenBank/DDBJ databases">
        <title>De novo assembly of an allotetraploid wild potato.</title>
        <authorList>
            <person name="Hosaka A.J."/>
        </authorList>
    </citation>
    <scope>NUCLEOTIDE SEQUENCE [LARGE SCALE GENOMIC DNA]</scope>
    <source>
        <tissue evidence="1">Young leaves</tissue>
    </source>
</reference>